<organism evidence="1">
    <name type="scientific">Paenarthrobacter sp. AMU7</name>
    <dbReference type="NCBI Taxonomy" id="3162492"/>
    <lineage>
        <taxon>Bacteria</taxon>
        <taxon>Bacillati</taxon>
        <taxon>Actinomycetota</taxon>
        <taxon>Actinomycetes</taxon>
        <taxon>Micrococcales</taxon>
        <taxon>Micrococcaceae</taxon>
        <taxon>Paenarthrobacter</taxon>
    </lineage>
</organism>
<proteinExistence type="predicted"/>
<dbReference type="AlphaFoldDB" id="A0AB39YQ48"/>
<dbReference type="InterPro" id="IPR011664">
    <property type="entry name" value="Abi_system_AbiD/AbiF-like"/>
</dbReference>
<sequence>MEYTKEFKERDELLDQLEERGLEIPDRTAALNFLTRVGYFRSGAYRYVFRQLLAPELMDARLHQYRSDDYLAGASIEHIMKLEAFDFKLARVAKRACWTSKSA</sequence>
<dbReference type="EMBL" id="CP165735">
    <property type="protein sequence ID" value="XDV71454.1"/>
    <property type="molecule type" value="Genomic_DNA"/>
</dbReference>
<gene>
    <name evidence="1" type="ORF">ABQM86_21265</name>
</gene>
<evidence type="ECO:0000313" key="1">
    <source>
        <dbReference type="EMBL" id="XDV71454.1"/>
    </source>
</evidence>
<dbReference type="Pfam" id="PF07751">
    <property type="entry name" value="Abi_2"/>
    <property type="match status" value="1"/>
</dbReference>
<accession>A0AB39YQ48</accession>
<reference evidence="1" key="1">
    <citation type="submission" date="2024-07" db="EMBL/GenBank/DDBJ databases">
        <authorList>
            <person name="Li J."/>
            <person name="Wei H."/>
            <person name="Ma J."/>
        </authorList>
    </citation>
    <scope>NUCLEOTIDE SEQUENCE</scope>
    <source>
        <strain evidence="1">AMU7</strain>
    </source>
</reference>
<name>A0AB39YQ48_9MICC</name>
<protein>
    <submittedName>
        <fullName evidence="1">Abi family protein</fullName>
    </submittedName>
</protein>
<dbReference type="RefSeq" id="WP_280624921.1">
    <property type="nucleotide sequence ID" value="NZ_CP165735.1"/>
</dbReference>